<evidence type="ECO:0000313" key="2">
    <source>
        <dbReference type="Proteomes" id="UP001152795"/>
    </source>
</evidence>
<gene>
    <name evidence="1" type="ORF">PACLA_8A082018</name>
</gene>
<proteinExistence type="predicted"/>
<name>A0A6S7LSN8_PARCT</name>
<sequence length="109" mass="12247">MTLGEYITPGFDCSDILNNNMNAKDGFYWIHLGERTPRKAWCDMTTDSGGFILFGYQNSSVTWNVPSTNEPVDPFGSSRWSSVLGNAPILDIRVQISSSKEFKDTKADW</sequence>
<comment type="caution">
    <text evidence="1">The sequence shown here is derived from an EMBL/GenBank/DDBJ whole genome shotgun (WGS) entry which is preliminary data.</text>
</comment>
<dbReference type="InterPro" id="IPR014716">
    <property type="entry name" value="Fibrinogen_a/b/g_C_1"/>
</dbReference>
<reference evidence="1" key="1">
    <citation type="submission" date="2020-04" db="EMBL/GenBank/DDBJ databases">
        <authorList>
            <person name="Alioto T."/>
            <person name="Alioto T."/>
            <person name="Gomez Garrido J."/>
        </authorList>
    </citation>
    <scope>NUCLEOTIDE SEQUENCE</scope>
    <source>
        <strain evidence="1">A484AB</strain>
    </source>
</reference>
<keyword evidence="2" id="KW-1185">Reference proteome</keyword>
<dbReference type="AlphaFoldDB" id="A0A6S7LSN8"/>
<dbReference type="EMBL" id="CACRXK020028271">
    <property type="protein sequence ID" value="CAB4041409.1"/>
    <property type="molecule type" value="Genomic_DNA"/>
</dbReference>
<evidence type="ECO:0000313" key="1">
    <source>
        <dbReference type="EMBL" id="CAB4041409.1"/>
    </source>
</evidence>
<dbReference type="Gene3D" id="3.90.215.10">
    <property type="entry name" value="Gamma Fibrinogen, chain A, domain 1"/>
    <property type="match status" value="1"/>
</dbReference>
<dbReference type="Proteomes" id="UP001152795">
    <property type="component" value="Unassembled WGS sequence"/>
</dbReference>
<dbReference type="NCBIfam" id="NF040941">
    <property type="entry name" value="GGGWT_bact"/>
    <property type="match status" value="1"/>
</dbReference>
<protein>
    <submittedName>
        <fullName evidence="1">Uncharacterized protein</fullName>
    </submittedName>
</protein>
<organism evidence="1 2">
    <name type="scientific">Paramuricea clavata</name>
    <name type="common">Red gorgonian</name>
    <name type="synonym">Violescent sea-whip</name>
    <dbReference type="NCBI Taxonomy" id="317549"/>
    <lineage>
        <taxon>Eukaryota</taxon>
        <taxon>Metazoa</taxon>
        <taxon>Cnidaria</taxon>
        <taxon>Anthozoa</taxon>
        <taxon>Octocorallia</taxon>
        <taxon>Malacalcyonacea</taxon>
        <taxon>Plexauridae</taxon>
        <taxon>Paramuricea</taxon>
    </lineage>
</organism>
<dbReference type="InterPro" id="IPR036056">
    <property type="entry name" value="Fibrinogen-like_C"/>
</dbReference>
<accession>A0A6S7LSN8</accession>
<dbReference type="OrthoDB" id="5971203at2759"/>
<dbReference type="SUPFAM" id="SSF56496">
    <property type="entry name" value="Fibrinogen C-terminal domain-like"/>
    <property type="match status" value="1"/>
</dbReference>